<name>A0AAD3CNG5_9STRA</name>
<organism evidence="1 2">
    <name type="scientific">Chaetoceros tenuissimus</name>
    <dbReference type="NCBI Taxonomy" id="426638"/>
    <lineage>
        <taxon>Eukaryota</taxon>
        <taxon>Sar</taxon>
        <taxon>Stramenopiles</taxon>
        <taxon>Ochrophyta</taxon>
        <taxon>Bacillariophyta</taxon>
        <taxon>Coscinodiscophyceae</taxon>
        <taxon>Chaetocerotophycidae</taxon>
        <taxon>Chaetocerotales</taxon>
        <taxon>Chaetocerotaceae</taxon>
        <taxon>Chaetoceros</taxon>
    </lineage>
</organism>
<comment type="caution">
    <text evidence="1">The sequence shown here is derived from an EMBL/GenBank/DDBJ whole genome shotgun (WGS) entry which is preliminary data.</text>
</comment>
<evidence type="ECO:0000313" key="2">
    <source>
        <dbReference type="Proteomes" id="UP001054902"/>
    </source>
</evidence>
<reference evidence="1 2" key="1">
    <citation type="journal article" date="2021" name="Sci. Rep.">
        <title>The genome of the diatom Chaetoceros tenuissimus carries an ancient integrated fragment of an extant virus.</title>
        <authorList>
            <person name="Hongo Y."/>
            <person name="Kimura K."/>
            <person name="Takaki Y."/>
            <person name="Yoshida Y."/>
            <person name="Baba S."/>
            <person name="Kobayashi G."/>
            <person name="Nagasaki K."/>
            <person name="Hano T."/>
            <person name="Tomaru Y."/>
        </authorList>
    </citation>
    <scope>NUCLEOTIDE SEQUENCE [LARGE SCALE GENOMIC DNA]</scope>
    <source>
        <strain evidence="1 2">NIES-3715</strain>
    </source>
</reference>
<dbReference type="Proteomes" id="UP001054902">
    <property type="component" value="Unassembled WGS sequence"/>
</dbReference>
<dbReference type="AlphaFoldDB" id="A0AAD3CNG5"/>
<accession>A0AAD3CNG5</accession>
<proteinExistence type="predicted"/>
<dbReference type="EMBL" id="BLLK01000033">
    <property type="protein sequence ID" value="GFH49193.1"/>
    <property type="molecule type" value="Genomic_DNA"/>
</dbReference>
<evidence type="ECO:0000313" key="1">
    <source>
        <dbReference type="EMBL" id="GFH49193.1"/>
    </source>
</evidence>
<keyword evidence="2" id="KW-1185">Reference proteome</keyword>
<protein>
    <submittedName>
        <fullName evidence="1">Uncharacterized protein</fullName>
    </submittedName>
</protein>
<gene>
    <name evidence="1" type="ORF">CTEN210_05669</name>
</gene>
<sequence>MKNSFLLNTSDVTIYLNRAEKNKTASIQFLQNVFHGRNLTIYFQNDTEKIQNREYVENAKIPSSYFKFLSNNYSQNSVEERSKQTGAMQAIGDAFNKGLFSGYDWVIRVNPDVIIRNETQIINYILNDPDATAILVDCWVYRRKTYPYLPTLVHTDFFAFKPGALSKDTFKKYFGIDNAEATFTMQIEDTILKAGRHRWLENIVPVLVIDGD</sequence>